<evidence type="ECO:0000313" key="2">
    <source>
        <dbReference type="EMBL" id="PWN25510.1"/>
    </source>
</evidence>
<protein>
    <submittedName>
        <fullName evidence="2">Uncharacterized protein</fullName>
    </submittedName>
</protein>
<dbReference type="AlphaFoldDB" id="A0A316UJW2"/>
<dbReference type="EMBL" id="KZ819675">
    <property type="protein sequence ID" value="PWN25510.1"/>
    <property type="molecule type" value="Genomic_DNA"/>
</dbReference>
<reference evidence="2 3" key="1">
    <citation type="journal article" date="2018" name="Mol. Biol. Evol.">
        <title>Broad Genomic Sampling Reveals a Smut Pathogenic Ancestry of the Fungal Clade Ustilaginomycotina.</title>
        <authorList>
            <person name="Kijpornyongpan T."/>
            <person name="Mondo S.J."/>
            <person name="Barry K."/>
            <person name="Sandor L."/>
            <person name="Lee J."/>
            <person name="Lipzen A."/>
            <person name="Pangilinan J."/>
            <person name="LaButti K."/>
            <person name="Hainaut M."/>
            <person name="Henrissat B."/>
            <person name="Grigoriev I.V."/>
            <person name="Spatafora J.W."/>
            <person name="Aime M.C."/>
        </authorList>
    </citation>
    <scope>NUCLEOTIDE SEQUENCE [LARGE SCALE GENOMIC DNA]</scope>
    <source>
        <strain evidence="2 3">MCA 5214</strain>
    </source>
</reference>
<dbReference type="GeneID" id="37030274"/>
<evidence type="ECO:0000313" key="3">
    <source>
        <dbReference type="Proteomes" id="UP000245884"/>
    </source>
</evidence>
<accession>A0A316UJW2</accession>
<keyword evidence="3" id="KW-1185">Reference proteome</keyword>
<dbReference type="Proteomes" id="UP000245884">
    <property type="component" value="Unassembled WGS sequence"/>
</dbReference>
<sequence>MLVAVFIAVALTLAPQSSAGGNRFVGVGYTNPTDQRCLSEEETVNAIGPASGQVVMQGYVYSFWTNVPISHICEDTACSKCDDADLDVGDCFWFKTPGLPIKCIVTSDSEEESWLLDRAESSDPVSRGPAMLRL</sequence>
<keyword evidence="1" id="KW-0732">Signal</keyword>
<feature type="chain" id="PRO_5016382685" evidence="1">
    <location>
        <begin position="20"/>
        <end position="134"/>
    </location>
</feature>
<organism evidence="2 3">
    <name type="scientific">Jaminaea rosea</name>
    <dbReference type="NCBI Taxonomy" id="1569628"/>
    <lineage>
        <taxon>Eukaryota</taxon>
        <taxon>Fungi</taxon>
        <taxon>Dikarya</taxon>
        <taxon>Basidiomycota</taxon>
        <taxon>Ustilaginomycotina</taxon>
        <taxon>Exobasidiomycetes</taxon>
        <taxon>Microstromatales</taxon>
        <taxon>Microstromatales incertae sedis</taxon>
        <taxon>Jaminaea</taxon>
    </lineage>
</organism>
<evidence type="ECO:0000256" key="1">
    <source>
        <dbReference type="SAM" id="SignalP"/>
    </source>
</evidence>
<feature type="signal peptide" evidence="1">
    <location>
        <begin position="1"/>
        <end position="19"/>
    </location>
</feature>
<dbReference type="RefSeq" id="XP_025360122.1">
    <property type="nucleotide sequence ID" value="XM_025508451.1"/>
</dbReference>
<gene>
    <name evidence="2" type="ORF">BDZ90DRAFT_262158</name>
</gene>
<name>A0A316UJW2_9BASI</name>
<proteinExistence type="predicted"/>